<dbReference type="RefSeq" id="WP_145244508.1">
    <property type="nucleotide sequence ID" value="NZ_CP036273.1"/>
</dbReference>
<dbReference type="OrthoDB" id="9798990at2"/>
<gene>
    <name evidence="1" type="ORF">ETAA1_63620</name>
</gene>
<keyword evidence="2" id="KW-1185">Reference proteome</keyword>
<evidence type="ECO:0000313" key="1">
    <source>
        <dbReference type="EMBL" id="QDU24348.1"/>
    </source>
</evidence>
<dbReference type="AlphaFoldDB" id="A0A517Y3P0"/>
<protein>
    <submittedName>
        <fullName evidence="1">Uncharacterized protein</fullName>
    </submittedName>
</protein>
<dbReference type="Proteomes" id="UP000319576">
    <property type="component" value="Chromosome"/>
</dbReference>
<organism evidence="1 2">
    <name type="scientific">Urbifossiella limnaea</name>
    <dbReference type="NCBI Taxonomy" id="2528023"/>
    <lineage>
        <taxon>Bacteria</taxon>
        <taxon>Pseudomonadati</taxon>
        <taxon>Planctomycetota</taxon>
        <taxon>Planctomycetia</taxon>
        <taxon>Gemmatales</taxon>
        <taxon>Gemmataceae</taxon>
        <taxon>Urbifossiella</taxon>
    </lineage>
</organism>
<proteinExistence type="predicted"/>
<accession>A0A517Y3P0</accession>
<name>A0A517Y3P0_9BACT</name>
<reference evidence="1 2" key="1">
    <citation type="submission" date="2019-02" db="EMBL/GenBank/DDBJ databases">
        <title>Deep-cultivation of Planctomycetes and their phenomic and genomic characterization uncovers novel biology.</title>
        <authorList>
            <person name="Wiegand S."/>
            <person name="Jogler M."/>
            <person name="Boedeker C."/>
            <person name="Pinto D."/>
            <person name="Vollmers J."/>
            <person name="Rivas-Marin E."/>
            <person name="Kohn T."/>
            <person name="Peeters S.H."/>
            <person name="Heuer A."/>
            <person name="Rast P."/>
            <person name="Oberbeckmann S."/>
            <person name="Bunk B."/>
            <person name="Jeske O."/>
            <person name="Meyerdierks A."/>
            <person name="Storesund J.E."/>
            <person name="Kallscheuer N."/>
            <person name="Luecker S."/>
            <person name="Lage O.M."/>
            <person name="Pohl T."/>
            <person name="Merkel B.J."/>
            <person name="Hornburger P."/>
            <person name="Mueller R.-W."/>
            <person name="Bruemmer F."/>
            <person name="Labrenz M."/>
            <person name="Spormann A.M."/>
            <person name="Op den Camp H."/>
            <person name="Overmann J."/>
            <person name="Amann R."/>
            <person name="Jetten M.S.M."/>
            <person name="Mascher T."/>
            <person name="Medema M.H."/>
            <person name="Devos D.P."/>
            <person name="Kaster A.-K."/>
            <person name="Ovreas L."/>
            <person name="Rohde M."/>
            <person name="Galperin M.Y."/>
            <person name="Jogler C."/>
        </authorList>
    </citation>
    <scope>NUCLEOTIDE SEQUENCE [LARGE SCALE GENOMIC DNA]</scope>
    <source>
        <strain evidence="1 2">ETA_A1</strain>
    </source>
</reference>
<dbReference type="KEGG" id="uli:ETAA1_63620"/>
<sequence>MAIKLGTGTLARSEPVPDSLRHAVFDNGVVVPPVEPRHGEPLVTLPRYHTDPADRLRISPAVVDGISIVGTDTAFDPYPVQRLW</sequence>
<evidence type="ECO:0000313" key="2">
    <source>
        <dbReference type="Proteomes" id="UP000319576"/>
    </source>
</evidence>
<dbReference type="EMBL" id="CP036273">
    <property type="protein sequence ID" value="QDU24348.1"/>
    <property type="molecule type" value="Genomic_DNA"/>
</dbReference>